<feature type="compositionally biased region" description="Polar residues" evidence="1">
    <location>
        <begin position="263"/>
        <end position="287"/>
    </location>
</feature>
<feature type="domain" description="Smoothelin" evidence="2">
    <location>
        <begin position="1701"/>
        <end position="1737"/>
    </location>
</feature>
<feature type="region of interest" description="Disordered" evidence="1">
    <location>
        <begin position="1659"/>
        <end position="1695"/>
    </location>
</feature>
<feature type="region of interest" description="Disordered" evidence="1">
    <location>
        <begin position="238"/>
        <end position="296"/>
    </location>
</feature>
<reference evidence="3" key="2">
    <citation type="submission" date="2020-05" db="UniProtKB">
        <authorList>
            <consortium name="EnsemblMetazoa"/>
        </authorList>
    </citation>
    <scope>IDENTIFICATION</scope>
    <source>
        <strain evidence="3">WRAIR2</strain>
    </source>
</reference>
<feature type="compositionally biased region" description="Basic and acidic residues" evidence="1">
    <location>
        <begin position="542"/>
        <end position="551"/>
    </location>
</feature>
<feature type="compositionally biased region" description="Polar residues" evidence="1">
    <location>
        <begin position="624"/>
        <end position="639"/>
    </location>
</feature>
<feature type="region of interest" description="Disordered" evidence="1">
    <location>
        <begin position="386"/>
        <end position="411"/>
    </location>
</feature>
<feature type="compositionally biased region" description="Low complexity" evidence="1">
    <location>
        <begin position="1913"/>
        <end position="1929"/>
    </location>
</feature>
<feature type="compositionally biased region" description="Basic and acidic residues" evidence="1">
    <location>
        <begin position="1001"/>
        <end position="1015"/>
    </location>
</feature>
<feature type="compositionally biased region" description="Basic and acidic residues" evidence="1">
    <location>
        <begin position="1485"/>
        <end position="1514"/>
    </location>
</feature>
<evidence type="ECO:0000259" key="2">
    <source>
        <dbReference type="Pfam" id="PF12510"/>
    </source>
</evidence>
<evidence type="ECO:0000256" key="1">
    <source>
        <dbReference type="SAM" id="MobiDB-lite"/>
    </source>
</evidence>
<feature type="region of interest" description="Disordered" evidence="1">
    <location>
        <begin position="1449"/>
        <end position="1469"/>
    </location>
</feature>
<feature type="compositionally biased region" description="Low complexity" evidence="1">
    <location>
        <begin position="398"/>
        <end position="408"/>
    </location>
</feature>
<feature type="compositionally biased region" description="Low complexity" evidence="1">
    <location>
        <begin position="186"/>
        <end position="201"/>
    </location>
</feature>
<feature type="compositionally biased region" description="Low complexity" evidence="1">
    <location>
        <begin position="1754"/>
        <end position="1776"/>
    </location>
</feature>
<accession>A0A182NMY6</accession>
<feature type="region of interest" description="Disordered" evidence="1">
    <location>
        <begin position="992"/>
        <end position="1050"/>
    </location>
</feature>
<feature type="region of interest" description="Disordered" evidence="1">
    <location>
        <begin position="1097"/>
        <end position="1144"/>
    </location>
</feature>
<dbReference type="Proteomes" id="UP000075884">
    <property type="component" value="Unassembled WGS sequence"/>
</dbReference>
<feature type="compositionally biased region" description="Polar residues" evidence="1">
    <location>
        <begin position="708"/>
        <end position="720"/>
    </location>
</feature>
<feature type="region of interest" description="Disordered" evidence="1">
    <location>
        <begin position="1860"/>
        <end position="1935"/>
    </location>
</feature>
<feature type="compositionally biased region" description="Polar residues" evidence="1">
    <location>
        <begin position="426"/>
        <end position="445"/>
    </location>
</feature>
<reference evidence="4" key="1">
    <citation type="submission" date="2013-03" db="EMBL/GenBank/DDBJ databases">
        <title>The Genome Sequence of Anopheles dirus WRAIR2.</title>
        <authorList>
            <consortium name="The Broad Institute Genomics Platform"/>
            <person name="Neafsey D.E."/>
            <person name="Walton C."/>
            <person name="Walker B."/>
            <person name="Young S.K."/>
            <person name="Zeng Q."/>
            <person name="Gargeya S."/>
            <person name="Fitzgerald M."/>
            <person name="Haas B."/>
            <person name="Abouelleil A."/>
            <person name="Allen A.W."/>
            <person name="Alvarado L."/>
            <person name="Arachchi H.M."/>
            <person name="Berlin A.M."/>
            <person name="Chapman S.B."/>
            <person name="Gainer-Dewar J."/>
            <person name="Goldberg J."/>
            <person name="Griggs A."/>
            <person name="Gujja S."/>
            <person name="Hansen M."/>
            <person name="Howarth C."/>
            <person name="Imamovic A."/>
            <person name="Ireland A."/>
            <person name="Larimer J."/>
            <person name="McCowan C."/>
            <person name="Murphy C."/>
            <person name="Pearson M."/>
            <person name="Poon T.W."/>
            <person name="Priest M."/>
            <person name="Roberts A."/>
            <person name="Saif S."/>
            <person name="Shea T."/>
            <person name="Sisk P."/>
            <person name="Sykes S."/>
            <person name="Wortman J."/>
            <person name="Nusbaum C."/>
            <person name="Birren B."/>
        </authorList>
    </citation>
    <scope>NUCLEOTIDE SEQUENCE [LARGE SCALE GENOMIC DNA]</scope>
    <source>
        <strain evidence="4">WRAIR2</strain>
    </source>
</reference>
<evidence type="ECO:0000313" key="4">
    <source>
        <dbReference type="Proteomes" id="UP000075884"/>
    </source>
</evidence>
<proteinExistence type="predicted"/>
<dbReference type="InterPro" id="IPR022189">
    <property type="entry name" value="SMTN"/>
</dbReference>
<evidence type="ECO:0000313" key="3">
    <source>
        <dbReference type="EnsemblMetazoa" id="ADIR009021-PA"/>
    </source>
</evidence>
<feature type="region of interest" description="Disordered" evidence="1">
    <location>
        <begin position="1485"/>
        <end position="1529"/>
    </location>
</feature>
<feature type="compositionally biased region" description="Low complexity" evidence="1">
    <location>
        <begin position="1667"/>
        <end position="1681"/>
    </location>
</feature>
<sequence>MSPYWQQAEDFMRKKEIRAYMYKLREQRLKDFYASNDSSPPYFLMDNASATFGLKKSTVAGSHGDSLVDQSFESFKTKEIRDSESPTRFGSMAAIPTENSGWQIRTSEQVSEDGKTHTVRSSATTQGAKEIYGGRTAFAGKNLESHSEHYDGDEKNFVHSKGDQSTTVLVEDSIVEGDDGRTLAGTHRSTTTSVSSSHIVRQQQNGEAGWSKKQLNDAVDYGMDESFVDSDQFLSTENRSVTATSSSITSTLDNTTFSTTQSNNKQISSNEQQQQAATKTNKSTTPKELSKDPQRVREAFRLAQGAGTLIEREETMVNASTKMITQKQRLDDGTTVTTRTYEKNATDQPESAASTVAEEYRSATTTKKQSQQDAVVDLVSRPDENKATSDFIRHERATQSATSSTSSQRISVDVDAAHESFARSLRSVSPTGSVRSNATIQTGRSIVSPDKAAQPTCGDSDTKPDYMRATFTSERKVSGFQEPGSSSRSPSPRKTSATARDTSSTKQSSGGASSILLEHEYHESSSTTSNTDRNDLQQVDGVKGDRSESKKPPLVRSETYEERCRKILGMPNRRADEEGKVEPKSNVSIFSTYDNTVATVQQQTRSELREQRKKIEQEVKLMESKTTQSVTRRTSNPEQTEVDLAKERVTPAARKPSHLQETSPTTSPPTMPKEDFPVRKMSSPVRHSPAMNVSPTPKTSPFKEASTTRKPLQQESTATTPKKEASPVRQSVSPTRKPFQPVKETSPVRKSTPASGDGSLVKQVPRSASPYKEPTITKSKATILVEPKKEGHNISVAEITLLPVMEVSESVRAKMNTVRTHEKVLMKQFSDTKFDRRTTTAANSRVITNKSSSDFDVKRRVTEMATQKKARTPATSPDKRRPQPMTIEKSAAPAKQNHITVAKIKIDSMRKPAAQKSHVSEEISAFRGGSKRTEQASVQRRSVVEPETDPESSKDTGISDNSEVDETVESVIEMNVTGTSCCRHTDRKDSAPVYRTTGAARTDKSYKRSSSDNHLRTTNASQNRQQASAATATTVTAKSVSSTTGGRKMERPIKHVATKTINLSAKAVGSADSTLNTTTDHMDNVVIDIQLAKSSREPTPNKLVPIPMSPDTEDTGKPRYPDAVLEPDDEASPTSGRQMRTTPGRINNIPIFEEATNEYVGCEITEVDEQQDELTSTSATQHATRITNLDRVTEDDESLLSVTEKVSKFVQEAHRLQEPVPELPRAQPARFTVRSEYEEIDEHLKSDECLLSVSDKVTKFISTAEEVKRIRTSGPFVPASDAGTANVTEDDECLLSVNEKVNRFANRMSQVSEGPTVGRTDCEEQQYAEAEQCQEEQTSGMPESVGGKFVPQKSPELVKNAMRSTARHVVEDGSAEELMRTSRVNIADRYRTTTMHKQSPVVASSSGSITLRSTEAVKKAKEIFEKGQSVAPQDACQRDILNRPSIWEDRRSKQQQQQQRQVDPKQNDVKLTDIGVYERFKNTQTVREDHTSVDGATTRRKDSLTKVAKPKPEPEAVPSNVGVVGRRDSGSSVRAPAYIRDTVSSKKDLFEKRISSSKLQVEYTTQISQDATESAMSSMPVAMKSALKQQQPEPGTLVTPAVSRQSVDQSKPSYMNHTVASLEHINANQRRDSLDHGVIIPHEATIKSGSAKFGVELKRPDTGSRGTAPVTSSAPSAATISTKRKVSAGEAGQPNASTPVIEEIFDVEVLERMLESVTGYEQRRRIRAQIRVVKKQKDNKTSGTITQASNRQGTGSSNVTTSTTKSVTTTYSTAVSRDAGLSKRNDSSPTRATTVLGGRKSSTTTADTTSALDTNAQVEIDTFIVHEKEAGKHWQQESRNATNSVTTNTKVTTLKTDRLGSKAGDRQQAAKDDRPIWATSNILKKPSENSRSFKSSSVTTASTGGGASPMSRKVVSTTSTTTYQQTKATSDPKATTDCITSSYGVGPTDENGLPLFGIRALKKKATPVVAIPVEDNCHATQTTGAIVTETMYAENGRPVVSKHSTMHYSSEPASMSELTGDEREPQAFNRNRSGGLMAIRKTVAIDANDADSEELEVLDGAEIGAPGRREAKVVRKGSVKELTERFIHRESSGTLTQESVTRTYPKAGLILRSSAQSQSSRASTPNATDACSVRSSSIDEFEQQEHEQESRRQVRTFLNDTSKVVDVRDVVQRMNNADNVTEQGDTVEDQEARALLNKFLGASVLMSGVESMVASTGCMLSEASCVPSSSTKKLVRSNPVIVTLREMIECTVARPSRTMNKNLAAGNSSITYEPILSVSGSLLQRRGAGSPCLAMISRQNCAIAPFSTSLVMPASTKRTDSFSDFIQCDRSCRMRGMTRVSCPQL</sequence>
<dbReference type="Pfam" id="PF12510">
    <property type="entry name" value="Smoothelin"/>
    <property type="match status" value="1"/>
</dbReference>
<feature type="region of interest" description="Disordered" evidence="1">
    <location>
        <begin position="863"/>
        <end position="964"/>
    </location>
</feature>
<organism evidence="3 4">
    <name type="scientific">Anopheles dirus</name>
    <dbReference type="NCBI Taxonomy" id="7168"/>
    <lineage>
        <taxon>Eukaryota</taxon>
        <taxon>Metazoa</taxon>
        <taxon>Ecdysozoa</taxon>
        <taxon>Arthropoda</taxon>
        <taxon>Hexapoda</taxon>
        <taxon>Insecta</taxon>
        <taxon>Pterygota</taxon>
        <taxon>Neoptera</taxon>
        <taxon>Endopterygota</taxon>
        <taxon>Diptera</taxon>
        <taxon>Nematocera</taxon>
        <taxon>Culicoidea</taxon>
        <taxon>Culicidae</taxon>
        <taxon>Anophelinae</taxon>
        <taxon>Anopheles</taxon>
    </lineage>
</organism>
<dbReference type="EnsemblMetazoa" id="ADIR009021-RA">
    <property type="protein sequence ID" value="ADIR009021-PA"/>
    <property type="gene ID" value="ADIR009021"/>
</dbReference>
<feature type="region of interest" description="Disordered" evidence="1">
    <location>
        <begin position="425"/>
        <end position="559"/>
    </location>
</feature>
<feature type="region of interest" description="Disordered" evidence="1">
    <location>
        <begin position="1733"/>
        <end position="1808"/>
    </location>
</feature>
<protein>
    <submittedName>
        <fullName evidence="3">Smoothelin domain-containing protein</fullName>
    </submittedName>
</protein>
<feature type="compositionally biased region" description="Low complexity" evidence="1">
    <location>
        <begin position="502"/>
        <end position="516"/>
    </location>
</feature>
<feature type="region of interest" description="Disordered" evidence="1">
    <location>
        <begin position="176"/>
        <end position="211"/>
    </location>
</feature>
<feature type="compositionally biased region" description="Low complexity" evidence="1">
    <location>
        <begin position="1018"/>
        <end position="1044"/>
    </location>
</feature>
<feature type="region of interest" description="Disordered" evidence="1">
    <location>
        <begin position="622"/>
        <end position="774"/>
    </location>
</feature>
<feature type="compositionally biased region" description="Low complexity" evidence="1">
    <location>
        <begin position="240"/>
        <end position="262"/>
    </location>
</feature>
<name>A0A182NMY6_9DIPT</name>
<feature type="compositionally biased region" description="Polar residues" evidence="1">
    <location>
        <begin position="1132"/>
        <end position="1144"/>
    </location>
</feature>
<feature type="region of interest" description="Disordered" evidence="1">
    <location>
        <begin position="2013"/>
        <end position="2032"/>
    </location>
</feature>
<feature type="compositionally biased region" description="Basic and acidic residues" evidence="1">
    <location>
        <begin position="386"/>
        <end position="397"/>
    </location>
</feature>
<feature type="compositionally biased region" description="Polar residues" evidence="1">
    <location>
        <begin position="1741"/>
        <end position="1753"/>
    </location>
</feature>
<dbReference type="STRING" id="7168.A0A182NMY6"/>
<feature type="compositionally biased region" description="Basic and acidic residues" evidence="1">
    <location>
        <begin position="1860"/>
        <end position="1875"/>
    </location>
</feature>
<dbReference type="VEuPathDB" id="VectorBase:ADIR009021"/>
<keyword evidence="4" id="KW-1185">Reference proteome</keyword>